<dbReference type="EMBL" id="OZ035829">
    <property type="protein sequence ID" value="CAL1610686.1"/>
    <property type="molecule type" value="Genomic_DNA"/>
</dbReference>
<evidence type="ECO:0000313" key="1">
    <source>
        <dbReference type="EMBL" id="CAL1610686.1"/>
    </source>
</evidence>
<keyword evidence="2" id="KW-1185">Reference proteome</keyword>
<proteinExistence type="predicted"/>
<sequence>MVSALPPDPVWSYKSHLLRRASDLNRSLAQKVLCLQLLFIICRHEYRFECVCRPGCSLQQFLESAFTNHVTEYRGV</sequence>
<name>A0AAV2MBK8_KNICA</name>
<dbReference type="AlphaFoldDB" id="A0AAV2MBK8"/>
<evidence type="ECO:0000313" key="2">
    <source>
        <dbReference type="Proteomes" id="UP001497482"/>
    </source>
</evidence>
<dbReference type="Proteomes" id="UP001497482">
    <property type="component" value="Chromosome 7"/>
</dbReference>
<gene>
    <name evidence="1" type="ORF">KC01_LOCUS37252</name>
</gene>
<reference evidence="1 2" key="1">
    <citation type="submission" date="2024-04" db="EMBL/GenBank/DDBJ databases">
        <authorList>
            <person name="Waldvogel A.-M."/>
            <person name="Schoenle A."/>
        </authorList>
    </citation>
    <scope>NUCLEOTIDE SEQUENCE [LARGE SCALE GENOMIC DNA]</scope>
</reference>
<accession>A0AAV2MBK8</accession>
<protein>
    <submittedName>
        <fullName evidence="1">Uncharacterized protein</fullName>
    </submittedName>
</protein>
<organism evidence="1 2">
    <name type="scientific">Knipowitschia caucasica</name>
    <name type="common">Caucasian dwarf goby</name>
    <name type="synonym">Pomatoschistus caucasicus</name>
    <dbReference type="NCBI Taxonomy" id="637954"/>
    <lineage>
        <taxon>Eukaryota</taxon>
        <taxon>Metazoa</taxon>
        <taxon>Chordata</taxon>
        <taxon>Craniata</taxon>
        <taxon>Vertebrata</taxon>
        <taxon>Euteleostomi</taxon>
        <taxon>Actinopterygii</taxon>
        <taxon>Neopterygii</taxon>
        <taxon>Teleostei</taxon>
        <taxon>Neoteleostei</taxon>
        <taxon>Acanthomorphata</taxon>
        <taxon>Gobiaria</taxon>
        <taxon>Gobiiformes</taxon>
        <taxon>Gobioidei</taxon>
        <taxon>Gobiidae</taxon>
        <taxon>Gobiinae</taxon>
        <taxon>Knipowitschia</taxon>
    </lineage>
</organism>